<evidence type="ECO:0000256" key="1">
    <source>
        <dbReference type="SAM" id="SignalP"/>
    </source>
</evidence>
<gene>
    <name evidence="2" type="ORF">B0T17DRAFT_327106</name>
</gene>
<dbReference type="EMBL" id="JAULSR010000005">
    <property type="protein sequence ID" value="KAK0618164.1"/>
    <property type="molecule type" value="Genomic_DNA"/>
</dbReference>
<keyword evidence="3" id="KW-1185">Reference proteome</keyword>
<comment type="caution">
    <text evidence="2">The sequence shown here is derived from an EMBL/GenBank/DDBJ whole genome shotgun (WGS) entry which is preliminary data.</text>
</comment>
<evidence type="ECO:0000313" key="3">
    <source>
        <dbReference type="Proteomes" id="UP001174934"/>
    </source>
</evidence>
<accession>A0AA39WMK4</accession>
<name>A0AA39WMK4_9PEZI</name>
<dbReference type="AlphaFoldDB" id="A0AA39WMK4"/>
<protein>
    <recommendedName>
        <fullName evidence="4">Secreted protein</fullName>
    </recommendedName>
</protein>
<proteinExistence type="predicted"/>
<sequence>MMTMCLLVSAPSRAAWAFGAEDGNGGTGAAASQKSHFFELKRYLMKVTTGATGGTGGSECVRDWRFALPRASEREPICNREGQGR</sequence>
<evidence type="ECO:0008006" key="4">
    <source>
        <dbReference type="Google" id="ProtNLM"/>
    </source>
</evidence>
<feature type="chain" id="PRO_5041406416" description="Secreted protein" evidence="1">
    <location>
        <begin position="18"/>
        <end position="85"/>
    </location>
</feature>
<dbReference type="Proteomes" id="UP001174934">
    <property type="component" value="Unassembled WGS sequence"/>
</dbReference>
<reference evidence="2" key="1">
    <citation type="submission" date="2023-06" db="EMBL/GenBank/DDBJ databases">
        <title>Genome-scale phylogeny and comparative genomics of the fungal order Sordariales.</title>
        <authorList>
            <consortium name="Lawrence Berkeley National Laboratory"/>
            <person name="Hensen N."/>
            <person name="Bonometti L."/>
            <person name="Westerberg I."/>
            <person name="Brannstrom I.O."/>
            <person name="Guillou S."/>
            <person name="Cros-Aarteil S."/>
            <person name="Calhoun S."/>
            <person name="Haridas S."/>
            <person name="Kuo A."/>
            <person name="Mondo S."/>
            <person name="Pangilinan J."/>
            <person name="Riley R."/>
            <person name="LaButti K."/>
            <person name="Andreopoulos B."/>
            <person name="Lipzen A."/>
            <person name="Chen C."/>
            <person name="Yanf M."/>
            <person name="Daum C."/>
            <person name="Ng V."/>
            <person name="Clum A."/>
            <person name="Steindorff A."/>
            <person name="Ohm R."/>
            <person name="Martin F."/>
            <person name="Silar P."/>
            <person name="Natvig D."/>
            <person name="Lalanne C."/>
            <person name="Gautier V."/>
            <person name="Ament-velasquez S.L."/>
            <person name="Kruys A."/>
            <person name="Hutchinson M.I."/>
            <person name="Powell A.J."/>
            <person name="Barry K."/>
            <person name="Miller A.N."/>
            <person name="Grigoriev I.V."/>
            <person name="Debuchy R."/>
            <person name="Gladieux P."/>
            <person name="Thoren M.H."/>
            <person name="Johannesson H."/>
        </authorList>
    </citation>
    <scope>NUCLEOTIDE SEQUENCE</scope>
    <source>
        <strain evidence="2">SMH3391-2</strain>
    </source>
</reference>
<feature type="signal peptide" evidence="1">
    <location>
        <begin position="1"/>
        <end position="17"/>
    </location>
</feature>
<evidence type="ECO:0000313" key="2">
    <source>
        <dbReference type="EMBL" id="KAK0618164.1"/>
    </source>
</evidence>
<organism evidence="2 3">
    <name type="scientific">Bombardia bombarda</name>
    <dbReference type="NCBI Taxonomy" id="252184"/>
    <lineage>
        <taxon>Eukaryota</taxon>
        <taxon>Fungi</taxon>
        <taxon>Dikarya</taxon>
        <taxon>Ascomycota</taxon>
        <taxon>Pezizomycotina</taxon>
        <taxon>Sordariomycetes</taxon>
        <taxon>Sordariomycetidae</taxon>
        <taxon>Sordariales</taxon>
        <taxon>Lasiosphaeriaceae</taxon>
        <taxon>Bombardia</taxon>
    </lineage>
</organism>
<keyword evidence="1" id="KW-0732">Signal</keyword>